<comment type="caution">
    <text evidence="1">The sequence shown here is derived from an EMBL/GenBank/DDBJ whole genome shotgun (WGS) entry which is preliminary data.</text>
</comment>
<sequence length="340" mass="37726">MYFESPRLHETYMDAAGHEFREFTTYYFFSNAYSKLLLQCINDQLCIVEKAFVSLAQVFSPPAVQDLDLAEPNFIGLGIDLGYLSSASMHGHNLDPIPENKAWDSQSADGPHPWALQHSSAMLDSLTNMYGYNSSSRSTSPSPPGSVHQEQHQKRRQQNRAAQRAYRDRKTRHLVDLQNGIRDIEHKISRLQKENTGLIRELCDLRTENNDLRQRPCENTNSGMVNAGANPGSRKLRSKIEGVEPHSKQAASAKADEFASLYGPFAAMWNLIQLDPAVVQGDVSAATLLDCLRTMVDFDDATTGRKAAHRGSATNIADTPAAPGGDEDSLRSRTGRLSFN</sequence>
<proteinExistence type="predicted"/>
<organism evidence="1 2">
    <name type="scientific">Vermiconidia calcicola</name>
    <dbReference type="NCBI Taxonomy" id="1690605"/>
    <lineage>
        <taxon>Eukaryota</taxon>
        <taxon>Fungi</taxon>
        <taxon>Dikarya</taxon>
        <taxon>Ascomycota</taxon>
        <taxon>Pezizomycotina</taxon>
        <taxon>Dothideomycetes</taxon>
        <taxon>Dothideomycetidae</taxon>
        <taxon>Mycosphaerellales</taxon>
        <taxon>Extremaceae</taxon>
        <taxon>Vermiconidia</taxon>
    </lineage>
</organism>
<protein>
    <submittedName>
        <fullName evidence="1">Uncharacterized protein</fullName>
    </submittedName>
</protein>
<gene>
    <name evidence="1" type="ORF">LTR37_021364</name>
</gene>
<evidence type="ECO:0000313" key="1">
    <source>
        <dbReference type="EMBL" id="KAK3679614.1"/>
    </source>
</evidence>
<dbReference type="Proteomes" id="UP001281147">
    <property type="component" value="Unassembled WGS sequence"/>
</dbReference>
<keyword evidence="2" id="KW-1185">Reference proteome</keyword>
<name>A0ACC3MBR7_9PEZI</name>
<reference evidence="1" key="1">
    <citation type="submission" date="2023-07" db="EMBL/GenBank/DDBJ databases">
        <title>Black Yeasts Isolated from many extreme environments.</title>
        <authorList>
            <person name="Coleine C."/>
            <person name="Stajich J.E."/>
            <person name="Selbmann L."/>
        </authorList>
    </citation>
    <scope>NUCLEOTIDE SEQUENCE</scope>
    <source>
        <strain evidence="1">CCFEE 5714</strain>
    </source>
</reference>
<dbReference type="EMBL" id="JAUTXU010000483">
    <property type="protein sequence ID" value="KAK3679614.1"/>
    <property type="molecule type" value="Genomic_DNA"/>
</dbReference>
<evidence type="ECO:0000313" key="2">
    <source>
        <dbReference type="Proteomes" id="UP001281147"/>
    </source>
</evidence>
<accession>A0ACC3MBR7</accession>